<organism evidence="1">
    <name type="scientific">marine metagenome</name>
    <dbReference type="NCBI Taxonomy" id="408172"/>
    <lineage>
        <taxon>unclassified sequences</taxon>
        <taxon>metagenomes</taxon>
        <taxon>ecological metagenomes</taxon>
    </lineage>
</organism>
<proteinExistence type="predicted"/>
<dbReference type="EMBL" id="UINC01039698">
    <property type="protein sequence ID" value="SVB38558.1"/>
    <property type="molecule type" value="Genomic_DNA"/>
</dbReference>
<reference evidence="1" key="1">
    <citation type="submission" date="2018-05" db="EMBL/GenBank/DDBJ databases">
        <authorList>
            <person name="Lanie J.A."/>
            <person name="Ng W.-L."/>
            <person name="Kazmierczak K.M."/>
            <person name="Andrzejewski T.M."/>
            <person name="Davidsen T.M."/>
            <person name="Wayne K.J."/>
            <person name="Tettelin H."/>
            <person name="Glass J.I."/>
            <person name="Rusch D."/>
            <person name="Podicherti R."/>
            <person name="Tsui H.-C.T."/>
            <person name="Winkler M.E."/>
        </authorList>
    </citation>
    <scope>NUCLEOTIDE SEQUENCE</scope>
</reference>
<dbReference type="InterPro" id="IPR027417">
    <property type="entry name" value="P-loop_NTPase"/>
</dbReference>
<dbReference type="AlphaFoldDB" id="A0A382DJI6"/>
<accession>A0A382DJI6</accession>
<evidence type="ECO:0000313" key="1">
    <source>
        <dbReference type="EMBL" id="SVB38558.1"/>
    </source>
</evidence>
<dbReference type="Gene3D" id="3.40.50.300">
    <property type="entry name" value="P-loop containing nucleotide triphosphate hydrolases"/>
    <property type="match status" value="1"/>
</dbReference>
<sequence length="163" mass="18922">MASILKSNTSCLQIETKDLSDEIFFKFKTKEALIIENLDEKVSEKLLFSLWNITLQDNKYLLITSKKPINSFKFKLRDLTSRVTSSLIIGINLPSDDLISVILAKNFSDKQIKVEKKHIDYIIKRIDRSYEKISQFILTLDKYSLKKGSPFSLKLIKEVLKMI</sequence>
<name>A0A382DJI6_9ZZZZ</name>
<protein>
    <submittedName>
        <fullName evidence="1">Uncharacterized protein</fullName>
    </submittedName>
</protein>
<gene>
    <name evidence="1" type="ORF">METZ01_LOCUS191412</name>
</gene>
<dbReference type="Gene3D" id="1.10.8.60">
    <property type="match status" value="1"/>
</dbReference>